<organism evidence="2 3">
    <name type="scientific">Pasteurella multocida</name>
    <dbReference type="NCBI Taxonomy" id="747"/>
    <lineage>
        <taxon>Bacteria</taxon>
        <taxon>Pseudomonadati</taxon>
        <taxon>Pseudomonadota</taxon>
        <taxon>Gammaproteobacteria</taxon>
        <taxon>Pasteurellales</taxon>
        <taxon>Pasteurellaceae</taxon>
        <taxon>Pasteurella</taxon>
    </lineage>
</organism>
<gene>
    <name evidence="2" type="ORF">C2800_04955</name>
</gene>
<feature type="domain" description="Antirepressor protein ant N-terminal" evidence="1">
    <location>
        <begin position="7"/>
        <end position="117"/>
    </location>
</feature>
<protein>
    <submittedName>
        <fullName evidence="2">ATPase</fullName>
    </submittedName>
</protein>
<evidence type="ECO:0000259" key="1">
    <source>
        <dbReference type="Pfam" id="PF10547"/>
    </source>
</evidence>
<name>A0A849CGX6_PASMD</name>
<dbReference type="AlphaFoldDB" id="A0A849CGX6"/>
<reference evidence="2 3" key="1">
    <citation type="journal article" date="2018" name="Front. Microbiol.">
        <title>Genetic and Phylogenetic Characteristics of Pasteurella multocida Isolates From Different Host Species.</title>
        <authorList>
            <person name="Peng Z."/>
            <person name="Liang W."/>
            <person name="Wang F."/>
            <person name="Xu Z."/>
            <person name="Xie Z."/>
            <person name="Lian Z."/>
            <person name="Hua L."/>
            <person name="Zhou R."/>
            <person name="Chen H."/>
            <person name="Wu B."/>
        </authorList>
    </citation>
    <scope>NUCLEOTIDE SEQUENCE [LARGE SCALE GENOMIC DNA]</scope>
    <source>
        <strain evidence="2 3">HNA06</strain>
    </source>
</reference>
<dbReference type="EMBL" id="PPVL01000004">
    <property type="protein sequence ID" value="NNI78772.1"/>
    <property type="molecule type" value="Genomic_DNA"/>
</dbReference>
<dbReference type="InterPro" id="IPR018875">
    <property type="entry name" value="Antirepressor_Ant_N"/>
</dbReference>
<comment type="caution">
    <text evidence="2">The sequence shown here is derived from an EMBL/GenBank/DDBJ whole genome shotgun (WGS) entry which is preliminary data.</text>
</comment>
<dbReference type="Proteomes" id="UP000540079">
    <property type="component" value="Unassembled WGS sequence"/>
</dbReference>
<sequence>MKALKAKFFGSEILVINHNDKPYVPMKQVAENIRLDWKAQYRRLSDNEVLNSTMVIMTTVAEDGKNREMVCLPLHYLNGWLWGIKVSKVKPELKEKLISYQKECYEVLWDYWTTGIAKWDDIHQQRKMLEENESESKKRSSEAGRALQKRKIEKHIYDIGISRLDRMEQLLLEF</sequence>
<proteinExistence type="predicted"/>
<dbReference type="RefSeq" id="WP_014391088.1">
    <property type="nucleotide sequence ID" value="NZ_CP030096.1"/>
</dbReference>
<accession>A0A849CGX6</accession>
<evidence type="ECO:0000313" key="3">
    <source>
        <dbReference type="Proteomes" id="UP000540079"/>
    </source>
</evidence>
<dbReference type="PRINTS" id="PR01994">
    <property type="entry name" value="ANTIREPRESSR"/>
</dbReference>
<dbReference type="Pfam" id="PF10547">
    <property type="entry name" value="P22_AR_N"/>
    <property type="match status" value="1"/>
</dbReference>
<evidence type="ECO:0000313" key="2">
    <source>
        <dbReference type="EMBL" id="NNI78772.1"/>
    </source>
</evidence>